<comment type="cofactor">
    <cofactor evidence="7">
        <name>Fe(2+)</name>
        <dbReference type="ChEBI" id="CHEBI:29033"/>
    </cofactor>
    <text evidence="7">Binds 2 Fe(2+) ions per subunit.</text>
</comment>
<dbReference type="InterPro" id="IPR014710">
    <property type="entry name" value="RmlC-like_jellyroll"/>
</dbReference>
<feature type="binding site" evidence="7">
    <location>
        <position position="50"/>
    </location>
    <ligand>
        <name>Fe cation</name>
        <dbReference type="ChEBI" id="CHEBI:24875"/>
        <label>1</label>
        <note>catalytic</note>
    </ligand>
</feature>
<dbReference type="GO" id="GO:0009435">
    <property type="term" value="P:NAD+ biosynthetic process"/>
    <property type="evidence" value="ECO:0007669"/>
    <property type="project" value="UniProtKB-UniPathway"/>
</dbReference>
<dbReference type="NCBIfam" id="TIGR03037">
    <property type="entry name" value="anthran_nbaC"/>
    <property type="match status" value="1"/>
</dbReference>
<feature type="binding site" evidence="7">
    <location>
        <position position="108"/>
    </location>
    <ligand>
        <name>substrate</name>
    </ligand>
</feature>
<comment type="catalytic activity">
    <reaction evidence="7">
        <text>3-hydroxyanthranilate + O2 = (2Z,4Z)-2-amino-3-carboxymuconate 6-semialdehyde</text>
        <dbReference type="Rhea" id="RHEA:17953"/>
        <dbReference type="ChEBI" id="CHEBI:15379"/>
        <dbReference type="ChEBI" id="CHEBI:36559"/>
        <dbReference type="ChEBI" id="CHEBI:77612"/>
        <dbReference type="EC" id="1.13.11.6"/>
    </reaction>
</comment>
<name>A0A846MSS2_9BACT</name>
<sequence>MAKMNVINLMRWIEAHQEVLKPPVGNKEIYPEGDFIVMVVAGPNARKDYHFNEGPEFFYQIKGDIVLKVVEDGEFRDITIREGEIYMLNRRIPHSPQRPAGSIGLVIEERRRPEQTDGFIWYCDNCHEKLHEVYLKLKDIEKQLPEVFKAFKENKELHKCRNCGAVLELP</sequence>
<dbReference type="PANTHER" id="PTHR15497:SF1">
    <property type="entry name" value="3-HYDROXYANTHRANILATE 3,4-DIOXYGENASE"/>
    <property type="match status" value="1"/>
</dbReference>
<feature type="binding site" evidence="7">
    <location>
        <position position="163"/>
    </location>
    <ligand>
        <name>Fe cation</name>
        <dbReference type="ChEBI" id="CHEBI:24875"/>
        <label>2</label>
    </ligand>
</feature>
<evidence type="ECO:0000256" key="1">
    <source>
        <dbReference type="ARBA" id="ARBA00002752"/>
    </source>
</evidence>
<dbReference type="GO" id="GO:0006569">
    <property type="term" value="P:L-tryptophan catabolic process"/>
    <property type="evidence" value="ECO:0007669"/>
    <property type="project" value="UniProtKB-UniRule"/>
</dbReference>
<organism evidence="8 9">
    <name type="scientific">Thermonema lapsum</name>
    <dbReference type="NCBI Taxonomy" id="28195"/>
    <lineage>
        <taxon>Bacteria</taxon>
        <taxon>Pseudomonadati</taxon>
        <taxon>Bacteroidota</taxon>
        <taxon>Cytophagia</taxon>
        <taxon>Cytophagales</taxon>
        <taxon>Thermonemataceae</taxon>
        <taxon>Thermonema</taxon>
    </lineage>
</organism>
<keyword evidence="6 7" id="KW-0408">Iron</keyword>
<dbReference type="GO" id="GO:0000334">
    <property type="term" value="F:3-hydroxyanthranilate 3,4-dioxygenase activity"/>
    <property type="evidence" value="ECO:0007669"/>
    <property type="project" value="UniProtKB-UniRule"/>
</dbReference>
<dbReference type="Gene3D" id="2.60.120.10">
    <property type="entry name" value="Jelly Rolls"/>
    <property type="match status" value="1"/>
</dbReference>
<feature type="binding site" evidence="7">
    <location>
        <position position="94"/>
    </location>
    <ligand>
        <name>Fe cation</name>
        <dbReference type="ChEBI" id="CHEBI:24875"/>
        <label>1</label>
        <note>catalytic</note>
    </ligand>
</feature>
<dbReference type="EC" id="1.13.11.6" evidence="7"/>
<evidence type="ECO:0000256" key="7">
    <source>
        <dbReference type="HAMAP-Rule" id="MF_00825"/>
    </source>
</evidence>
<dbReference type="NCBIfam" id="NF009763">
    <property type="entry name" value="PRK13264.1"/>
    <property type="match status" value="1"/>
</dbReference>
<dbReference type="SUPFAM" id="SSF51182">
    <property type="entry name" value="RmlC-like cupins"/>
    <property type="match status" value="1"/>
</dbReference>
<feature type="binding site" evidence="7">
    <location>
        <position position="160"/>
    </location>
    <ligand>
        <name>Fe cation</name>
        <dbReference type="ChEBI" id="CHEBI:24875"/>
        <label>2</label>
    </ligand>
</feature>
<gene>
    <name evidence="7" type="primary">nbaC</name>
    <name evidence="8" type="ORF">FHS56_002138</name>
</gene>
<comment type="similarity">
    <text evidence="7">Belongs to the 3-HAO family.</text>
</comment>
<comment type="function">
    <text evidence="1 7">Catalyzes the oxidative ring opening of 3-hydroxyanthranilate to 2-amino-3-carboxymuconate semialdehyde, which spontaneously cyclizes to quinolinate.</text>
</comment>
<dbReference type="InterPro" id="IPR010329">
    <property type="entry name" value="3hydroanth_dOase"/>
</dbReference>
<dbReference type="HAMAP" id="MF_00825">
    <property type="entry name" value="3_HAO"/>
    <property type="match status" value="1"/>
</dbReference>
<dbReference type="Pfam" id="PF06052">
    <property type="entry name" value="3-HAO"/>
    <property type="match status" value="1"/>
</dbReference>
<evidence type="ECO:0000256" key="2">
    <source>
        <dbReference type="ARBA" id="ARBA00022642"/>
    </source>
</evidence>
<keyword evidence="9" id="KW-1185">Reference proteome</keyword>
<evidence type="ECO:0000256" key="5">
    <source>
        <dbReference type="ARBA" id="ARBA00023002"/>
    </source>
</evidence>
<dbReference type="AlphaFoldDB" id="A0A846MSS2"/>
<reference evidence="8 9" key="1">
    <citation type="submission" date="2020-03" db="EMBL/GenBank/DDBJ databases">
        <title>Genomic Encyclopedia of Type Strains, Phase IV (KMG-IV): sequencing the most valuable type-strain genomes for metagenomic binning, comparative biology and taxonomic classification.</title>
        <authorList>
            <person name="Goeker M."/>
        </authorList>
    </citation>
    <scope>NUCLEOTIDE SEQUENCE [LARGE SCALE GENOMIC DNA]</scope>
    <source>
        <strain evidence="8 9">DSM 5718</strain>
    </source>
</reference>
<keyword evidence="3 7" id="KW-0479">Metal-binding</keyword>
<keyword evidence="5 7" id="KW-0560">Oxidoreductase</keyword>
<feature type="binding site" evidence="7">
    <location>
        <position position="123"/>
    </location>
    <ligand>
        <name>Fe cation</name>
        <dbReference type="ChEBI" id="CHEBI:24875"/>
        <label>2</label>
    </ligand>
</feature>
<feature type="binding site" evidence="7">
    <location>
        <position position="56"/>
    </location>
    <ligand>
        <name>substrate</name>
    </ligand>
</feature>
<dbReference type="GO" id="GO:0019805">
    <property type="term" value="P:quinolinate biosynthetic process"/>
    <property type="evidence" value="ECO:0007669"/>
    <property type="project" value="UniProtKB-UniRule"/>
</dbReference>
<evidence type="ECO:0000256" key="4">
    <source>
        <dbReference type="ARBA" id="ARBA00022964"/>
    </source>
</evidence>
<keyword evidence="4 7" id="KW-0223">Dioxygenase</keyword>
<dbReference type="CDD" id="cd06123">
    <property type="entry name" value="cupin_HAO"/>
    <property type="match status" value="1"/>
</dbReference>
<dbReference type="GO" id="GO:0043420">
    <property type="term" value="P:anthranilate metabolic process"/>
    <property type="evidence" value="ECO:0007669"/>
    <property type="project" value="UniProtKB-UniRule"/>
</dbReference>
<evidence type="ECO:0000313" key="8">
    <source>
        <dbReference type="EMBL" id="NIK74613.1"/>
    </source>
</evidence>
<dbReference type="UniPathway" id="UPA00253">
    <property type="reaction ID" value="UER00330"/>
</dbReference>
<proteinExistence type="inferred from homology"/>
<feature type="binding site" evidence="7">
    <location>
        <position position="56"/>
    </location>
    <ligand>
        <name>Fe cation</name>
        <dbReference type="ChEBI" id="CHEBI:24875"/>
        <label>1</label>
        <note>catalytic</note>
    </ligand>
</feature>
<dbReference type="GO" id="GO:0008198">
    <property type="term" value="F:ferrous iron binding"/>
    <property type="evidence" value="ECO:0007669"/>
    <property type="project" value="UniProtKB-UniRule"/>
</dbReference>
<feature type="binding site" evidence="7">
    <location>
        <position position="98"/>
    </location>
    <ligand>
        <name>substrate</name>
    </ligand>
</feature>
<feature type="binding site" evidence="7">
    <location>
        <position position="126"/>
    </location>
    <ligand>
        <name>Fe cation</name>
        <dbReference type="ChEBI" id="CHEBI:24875"/>
        <label>2</label>
    </ligand>
</feature>
<evidence type="ECO:0000256" key="3">
    <source>
        <dbReference type="ARBA" id="ARBA00022723"/>
    </source>
</evidence>
<evidence type="ECO:0000256" key="6">
    <source>
        <dbReference type="ARBA" id="ARBA00023004"/>
    </source>
</evidence>
<dbReference type="EMBL" id="JAASRN010000003">
    <property type="protein sequence ID" value="NIK74613.1"/>
    <property type="molecule type" value="Genomic_DNA"/>
</dbReference>
<accession>A0A846MSS2</accession>
<dbReference type="InterPro" id="IPR011051">
    <property type="entry name" value="RmlC_Cupin_sf"/>
</dbReference>
<evidence type="ECO:0000313" key="9">
    <source>
        <dbReference type="Proteomes" id="UP000537126"/>
    </source>
</evidence>
<dbReference type="Proteomes" id="UP000537126">
    <property type="component" value="Unassembled WGS sequence"/>
</dbReference>
<comment type="caution">
    <text evidence="8">The sequence shown here is derived from an EMBL/GenBank/DDBJ whole genome shotgun (WGS) entry which is preliminary data.</text>
</comment>
<feature type="binding site" evidence="7">
    <location>
        <position position="46"/>
    </location>
    <ligand>
        <name>O2</name>
        <dbReference type="ChEBI" id="CHEBI:15379"/>
    </ligand>
</feature>
<dbReference type="PANTHER" id="PTHR15497">
    <property type="entry name" value="3-HYDROXYANTHRANILATE 3,4-DIOXYGENASE"/>
    <property type="match status" value="1"/>
</dbReference>
<keyword evidence="2 7" id="KW-0662">Pyridine nucleotide biosynthesis</keyword>
<protein>
    <recommendedName>
        <fullName evidence="7">3-hydroxyanthranilate 3,4-dioxygenase</fullName>
        <ecNumber evidence="7">1.13.11.6</ecNumber>
    </recommendedName>
    <alternativeName>
        <fullName evidence="7">3-hydroxyanthranilate oxygenase</fullName>
        <shortName evidence="7">3-HAO</shortName>
    </alternativeName>
    <alternativeName>
        <fullName evidence="7">3-hydroxyanthranilic acid dioxygenase</fullName>
        <shortName evidence="7">HAD</shortName>
    </alternativeName>
</protein>
<dbReference type="RefSeq" id="WP_166920542.1">
    <property type="nucleotide sequence ID" value="NZ_JAASRN010000003.1"/>
</dbReference>
<comment type="pathway">
    <text evidence="7">Cofactor biosynthesis; NAD(+) biosynthesis; quinolinate from L-kynurenine: step 3/3.</text>
</comment>